<keyword evidence="2" id="KW-1185">Reference proteome</keyword>
<proteinExistence type="predicted"/>
<reference evidence="2" key="1">
    <citation type="journal article" date="2023" name="Mol. Phylogenet. Evol.">
        <title>Genome-scale phylogeny and comparative genomics of the fungal order Sordariales.</title>
        <authorList>
            <person name="Hensen N."/>
            <person name="Bonometti L."/>
            <person name="Westerberg I."/>
            <person name="Brannstrom I.O."/>
            <person name="Guillou S."/>
            <person name="Cros-Aarteil S."/>
            <person name="Calhoun S."/>
            <person name="Haridas S."/>
            <person name="Kuo A."/>
            <person name="Mondo S."/>
            <person name="Pangilinan J."/>
            <person name="Riley R."/>
            <person name="LaButti K."/>
            <person name="Andreopoulos B."/>
            <person name="Lipzen A."/>
            <person name="Chen C."/>
            <person name="Yan M."/>
            <person name="Daum C."/>
            <person name="Ng V."/>
            <person name="Clum A."/>
            <person name="Steindorff A."/>
            <person name="Ohm R.A."/>
            <person name="Martin F."/>
            <person name="Silar P."/>
            <person name="Natvig D.O."/>
            <person name="Lalanne C."/>
            <person name="Gautier V."/>
            <person name="Ament-Velasquez S.L."/>
            <person name="Kruys A."/>
            <person name="Hutchinson M.I."/>
            <person name="Powell A.J."/>
            <person name="Barry K."/>
            <person name="Miller A.N."/>
            <person name="Grigoriev I.V."/>
            <person name="Debuchy R."/>
            <person name="Gladieux P."/>
            <person name="Hiltunen Thoren M."/>
            <person name="Johannesson H."/>
        </authorList>
    </citation>
    <scope>NUCLEOTIDE SEQUENCE [LARGE SCALE GENOMIC DNA]</scope>
    <source>
        <strain evidence="2">CBS 284.82</strain>
    </source>
</reference>
<evidence type="ECO:0000313" key="1">
    <source>
        <dbReference type="EMBL" id="KAK4035304.1"/>
    </source>
</evidence>
<protein>
    <submittedName>
        <fullName evidence="1">Uncharacterized protein</fullName>
    </submittedName>
</protein>
<organism evidence="1 2">
    <name type="scientific">Parachaetomium inaequale</name>
    <dbReference type="NCBI Taxonomy" id="2588326"/>
    <lineage>
        <taxon>Eukaryota</taxon>
        <taxon>Fungi</taxon>
        <taxon>Dikarya</taxon>
        <taxon>Ascomycota</taxon>
        <taxon>Pezizomycotina</taxon>
        <taxon>Sordariomycetes</taxon>
        <taxon>Sordariomycetidae</taxon>
        <taxon>Sordariales</taxon>
        <taxon>Chaetomiaceae</taxon>
        <taxon>Parachaetomium</taxon>
    </lineage>
</organism>
<sequence length="641" mass="72609">MSRRTWPNPAGPTGRPIGLVNFINAPETGNEIWIHETPLPVGTFGRFVEFLSNHRLSNGQVTTIPTLSSSDMAKFMKPYNDWAPAPYNNSRIRGDAALTRFSMCFTGLPDMLGMDAIFSGGGLPEITQIDFELEICRQRLWTGMVPLSDRRWAEKKLDSPENIDLAVEHLLKTCDMVYFSLPATSRKMRLAYNKGYDVFAHFDTVLDAYYATTLNTPRPSPVPRLADLWAEFFFSHVKFITNRIHTWAASHVDRIAEALLHRLLTAPTVPGATRITPEQDALFKQFHNLCHTIRRLDETILFPLVGFKNTLPHWRHATSPPIVNWSEYIRSHGATPLGGNYPPDVQQRDEVYHQRVANLVRQEMTRARTATNIGAENVGATAVRAAYAQGRRELRGEAEPVREEMWIGALRRSMEPQGEGRPPLYTKWGFVAYRLWYGHSDEQWATFLRKFEADVNNWGAGVAGAEAVKEKMEIRWVDGRVHGIAEGDIEGARKHFTTLHENEGAGLHGLNAPAFLVADQSCIDLTIHDYALPGQTLIDEADTTPFILVGRKEGDGSGREARGFEGTVRVLVSVLLDDVWPCLWWRHVDVEDMWNLATWHPLCVYVGPVVQSQVEGWHRFQGVRDELVKKADEWQRQGRLN</sequence>
<accession>A0AAN6PBD0</accession>
<gene>
    <name evidence="1" type="ORF">C8A01DRAFT_48454</name>
</gene>
<comment type="caution">
    <text evidence="1">The sequence shown here is derived from an EMBL/GenBank/DDBJ whole genome shotgun (WGS) entry which is preliminary data.</text>
</comment>
<dbReference type="Proteomes" id="UP001303115">
    <property type="component" value="Unassembled WGS sequence"/>
</dbReference>
<dbReference type="AlphaFoldDB" id="A0AAN6PBD0"/>
<evidence type="ECO:0000313" key="2">
    <source>
        <dbReference type="Proteomes" id="UP001303115"/>
    </source>
</evidence>
<dbReference type="EMBL" id="MU854448">
    <property type="protein sequence ID" value="KAK4035304.1"/>
    <property type="molecule type" value="Genomic_DNA"/>
</dbReference>
<name>A0AAN6PBD0_9PEZI</name>